<keyword evidence="2 6" id="KW-0732">Signal</keyword>
<dbReference type="InterPro" id="IPR011250">
    <property type="entry name" value="OMP/PagP_B-barrel"/>
</dbReference>
<keyword evidence="3" id="KW-0472">Membrane</keyword>
<feature type="signal peptide" evidence="6">
    <location>
        <begin position="1"/>
        <end position="20"/>
    </location>
</feature>
<evidence type="ECO:0000256" key="5">
    <source>
        <dbReference type="ARBA" id="ARBA00038306"/>
    </source>
</evidence>
<dbReference type="SUPFAM" id="SSF56925">
    <property type="entry name" value="OMPA-like"/>
    <property type="match status" value="1"/>
</dbReference>
<keyword evidence="4" id="KW-0998">Cell outer membrane</keyword>
<protein>
    <submittedName>
        <fullName evidence="8">Outer membrane protein</fullName>
    </submittedName>
</protein>
<sequence length="275" mass="28673">MNRIVIGMAAVSLLATGATAADLAPGTNVPRPYVKAPPMVDPGYDWTGFYAGLNGGYSWGRSNATVLPTTPFAVGIGQNVDGGLGGGQIGYNWQVDPKWVLGVEADLQATGERGRSIDALTALRIGSIGVTGTASSTTDFPWFATFRGRAGVLADPSLLLYATGGLAVGEVKFGTQATLTAQLFDGGNAPVGAPVTRTGAAVSESQTRLGWTAGAGIEKKFNRNWSAKLEYLYLDLGSATYFGGTANETAVKFHDHILRAGFNYQFAPGPVVARY</sequence>
<comment type="subcellular location">
    <subcellularLocation>
        <location evidence="1">Cell outer membrane</location>
    </subcellularLocation>
</comment>
<dbReference type="AlphaFoldDB" id="A0AB39XCP3"/>
<accession>A0AB39XCP3</accession>
<dbReference type="Gene3D" id="2.40.160.20">
    <property type="match status" value="1"/>
</dbReference>
<reference evidence="8" key="1">
    <citation type="submission" date="2024-08" db="EMBL/GenBank/DDBJ databases">
        <authorList>
            <person name="Chaddad Z."/>
            <person name="Lamrabet M."/>
            <person name="Bouhnik O."/>
            <person name="Alami S."/>
            <person name="Wipf D."/>
            <person name="Courty P.E."/>
            <person name="Missbah El Idrissi M."/>
        </authorList>
    </citation>
    <scope>NUCLEOTIDE SEQUENCE</scope>
    <source>
        <strain evidence="8">LLZ17</strain>
    </source>
</reference>
<evidence type="ECO:0000256" key="2">
    <source>
        <dbReference type="ARBA" id="ARBA00022729"/>
    </source>
</evidence>
<evidence type="ECO:0000313" key="8">
    <source>
        <dbReference type="EMBL" id="XDV55156.1"/>
    </source>
</evidence>
<dbReference type="PANTHER" id="PTHR34001">
    <property type="entry name" value="BLL7405 PROTEIN"/>
    <property type="match status" value="1"/>
</dbReference>
<feature type="domain" description="Outer membrane protein beta-barrel" evidence="7">
    <location>
        <begin position="34"/>
        <end position="266"/>
    </location>
</feature>
<dbReference type="EMBL" id="CP165734">
    <property type="protein sequence ID" value="XDV55156.1"/>
    <property type="molecule type" value="Genomic_DNA"/>
</dbReference>
<dbReference type="GO" id="GO:0009279">
    <property type="term" value="C:cell outer membrane"/>
    <property type="evidence" value="ECO:0007669"/>
    <property type="project" value="UniProtKB-SubCell"/>
</dbReference>
<proteinExistence type="inferred from homology"/>
<evidence type="ECO:0000256" key="6">
    <source>
        <dbReference type="SAM" id="SignalP"/>
    </source>
</evidence>
<evidence type="ECO:0000256" key="1">
    <source>
        <dbReference type="ARBA" id="ARBA00004442"/>
    </source>
</evidence>
<dbReference type="PANTHER" id="PTHR34001:SF3">
    <property type="entry name" value="BLL7405 PROTEIN"/>
    <property type="match status" value="1"/>
</dbReference>
<dbReference type="Pfam" id="PF13505">
    <property type="entry name" value="OMP_b-brl"/>
    <property type="match status" value="1"/>
</dbReference>
<evidence type="ECO:0000256" key="3">
    <source>
        <dbReference type="ARBA" id="ARBA00023136"/>
    </source>
</evidence>
<evidence type="ECO:0000256" key="4">
    <source>
        <dbReference type="ARBA" id="ARBA00023237"/>
    </source>
</evidence>
<feature type="chain" id="PRO_5044190234" evidence="6">
    <location>
        <begin position="21"/>
        <end position="275"/>
    </location>
</feature>
<organism evidence="8">
    <name type="scientific">Bradyrhizobium sp. LLZ17</name>
    <dbReference type="NCBI Taxonomy" id="3239388"/>
    <lineage>
        <taxon>Bacteria</taxon>
        <taxon>Pseudomonadati</taxon>
        <taxon>Pseudomonadota</taxon>
        <taxon>Alphaproteobacteria</taxon>
        <taxon>Hyphomicrobiales</taxon>
        <taxon>Nitrobacteraceae</taxon>
        <taxon>Bradyrhizobium</taxon>
    </lineage>
</organism>
<name>A0AB39XCP3_9BRAD</name>
<dbReference type="RefSeq" id="WP_369719613.1">
    <property type="nucleotide sequence ID" value="NZ_CP165734.1"/>
</dbReference>
<gene>
    <name evidence="8" type="ORF">AB8Z38_20215</name>
</gene>
<dbReference type="InterPro" id="IPR051692">
    <property type="entry name" value="OMP-like"/>
</dbReference>
<dbReference type="InterPro" id="IPR027385">
    <property type="entry name" value="Beta-barrel_OMP"/>
</dbReference>
<evidence type="ECO:0000259" key="7">
    <source>
        <dbReference type="Pfam" id="PF13505"/>
    </source>
</evidence>
<comment type="similarity">
    <text evidence="5">Belongs to the Omp25/RopB family.</text>
</comment>